<name>A0A6A0AEC1_HAELA</name>
<dbReference type="PANTHER" id="PTHR44998:SF1">
    <property type="entry name" value="UDP-N-ACETYLGLUCOSAMINE--PEPTIDE N-ACETYLGLUCOSAMINYLTRANSFERASE 110 KDA SUBUNIT"/>
    <property type="match status" value="1"/>
</dbReference>
<dbReference type="GO" id="GO:0016757">
    <property type="term" value="F:glycosyltransferase activity"/>
    <property type="evidence" value="ECO:0007669"/>
    <property type="project" value="TreeGrafter"/>
</dbReference>
<dbReference type="Proteomes" id="UP000485058">
    <property type="component" value="Unassembled WGS sequence"/>
</dbReference>
<comment type="caution">
    <text evidence="1">The sequence shown here is derived from an EMBL/GenBank/DDBJ whole genome shotgun (WGS) entry which is preliminary data.</text>
</comment>
<dbReference type="Gene3D" id="3.40.50.2000">
    <property type="entry name" value="Glycogen Phosphorylase B"/>
    <property type="match status" value="1"/>
</dbReference>
<feature type="non-terminal residue" evidence="1">
    <location>
        <position position="1"/>
    </location>
</feature>
<evidence type="ECO:0000313" key="1">
    <source>
        <dbReference type="EMBL" id="GFH30663.1"/>
    </source>
</evidence>
<protein>
    <submittedName>
        <fullName evidence="1">TPR_REGION domain-containing protein</fullName>
    </submittedName>
</protein>
<dbReference type="EMBL" id="BLLF01005050">
    <property type="protein sequence ID" value="GFH30663.1"/>
    <property type="molecule type" value="Genomic_DNA"/>
</dbReference>
<dbReference type="GO" id="GO:0006493">
    <property type="term" value="P:protein O-linked glycosylation"/>
    <property type="evidence" value="ECO:0007669"/>
    <property type="project" value="TreeGrafter"/>
</dbReference>
<keyword evidence="2" id="KW-1185">Reference proteome</keyword>
<dbReference type="AlphaFoldDB" id="A0A6A0AEC1"/>
<gene>
    <name evidence="1" type="ORF">HaLaN_29553</name>
</gene>
<reference evidence="1 2" key="1">
    <citation type="submission" date="2020-02" db="EMBL/GenBank/DDBJ databases">
        <title>Draft genome sequence of Haematococcus lacustris strain NIES-144.</title>
        <authorList>
            <person name="Morimoto D."/>
            <person name="Nakagawa S."/>
            <person name="Yoshida T."/>
            <person name="Sawayama S."/>
        </authorList>
    </citation>
    <scope>NUCLEOTIDE SEQUENCE [LARGE SCALE GENOMIC DNA]</scope>
    <source>
        <strain evidence="1 2">NIES-144</strain>
    </source>
</reference>
<dbReference type="PANTHER" id="PTHR44998">
    <property type="match status" value="1"/>
</dbReference>
<evidence type="ECO:0000313" key="2">
    <source>
        <dbReference type="Proteomes" id="UP000485058"/>
    </source>
</evidence>
<organism evidence="1 2">
    <name type="scientific">Haematococcus lacustris</name>
    <name type="common">Green alga</name>
    <name type="synonym">Haematococcus pluvialis</name>
    <dbReference type="NCBI Taxonomy" id="44745"/>
    <lineage>
        <taxon>Eukaryota</taxon>
        <taxon>Viridiplantae</taxon>
        <taxon>Chlorophyta</taxon>
        <taxon>core chlorophytes</taxon>
        <taxon>Chlorophyceae</taxon>
        <taxon>CS clade</taxon>
        <taxon>Chlamydomonadales</taxon>
        <taxon>Haematococcaceae</taxon>
        <taxon>Haematococcus</taxon>
    </lineage>
</organism>
<sequence>MASRVAASLAMATGLGEHMVVSSLQSVGTADIPVRGKWRSAVWGLLSGRLVEPRVWEYEERAVRLGGNPAERAALRERLMARRATCPLFNTQRWVRDFETALCHMWACHCAGKPPHSFRVAELSPDNS</sequence>
<proteinExistence type="predicted"/>
<accession>A0A6A0AEC1</accession>